<protein>
    <submittedName>
        <fullName evidence="2">Uncharacterized protein</fullName>
    </submittedName>
</protein>
<dbReference type="EMBL" id="LPWE01000011">
    <property type="protein sequence ID" value="ODR95027.1"/>
    <property type="molecule type" value="Genomic_DNA"/>
</dbReference>
<feature type="transmembrane region" description="Helical" evidence="1">
    <location>
        <begin position="20"/>
        <end position="38"/>
    </location>
</feature>
<accession>A0A1E3VNC1</accession>
<organism evidence="2 3">
    <name type="scientific">Methyloceanibacter stevinii</name>
    <dbReference type="NCBI Taxonomy" id="1774970"/>
    <lineage>
        <taxon>Bacteria</taxon>
        <taxon>Pseudomonadati</taxon>
        <taxon>Pseudomonadota</taxon>
        <taxon>Alphaproteobacteria</taxon>
        <taxon>Hyphomicrobiales</taxon>
        <taxon>Hyphomicrobiaceae</taxon>
        <taxon>Methyloceanibacter</taxon>
    </lineage>
</organism>
<dbReference type="RefSeq" id="WP_069444326.1">
    <property type="nucleotide sequence ID" value="NZ_LPWE01000011.1"/>
</dbReference>
<reference evidence="2 3" key="1">
    <citation type="journal article" date="2016" name="Environ. Microbiol.">
        <title>New Methyloceanibacter diversity from North Sea sediments includes methanotroph containing solely the soluble methane monooxygenase.</title>
        <authorList>
            <person name="Vekeman B."/>
            <person name="Kerckhof F.M."/>
            <person name="Cremers G."/>
            <person name="de Vos P."/>
            <person name="Vandamme P."/>
            <person name="Boon N."/>
            <person name="Op den Camp H.J."/>
            <person name="Heylen K."/>
        </authorList>
    </citation>
    <scope>NUCLEOTIDE SEQUENCE [LARGE SCALE GENOMIC DNA]</scope>
    <source>
        <strain evidence="2 3">R-67176</strain>
    </source>
</reference>
<sequence>MRSLTERIEAMYAMDRMGAWTFVAVLWCTVLFVLYMVWQAVPDPAIRLVLSCAAGAVLVFNTASIGAMIRHYKEDKDFIYGLDIKHLDAAREARAEQSRTAAQRA</sequence>
<dbReference type="Proteomes" id="UP000094172">
    <property type="component" value="Unassembled WGS sequence"/>
</dbReference>
<comment type="caution">
    <text evidence="2">The sequence shown here is derived from an EMBL/GenBank/DDBJ whole genome shotgun (WGS) entry which is preliminary data.</text>
</comment>
<feature type="transmembrane region" description="Helical" evidence="1">
    <location>
        <begin position="44"/>
        <end position="69"/>
    </location>
</feature>
<evidence type="ECO:0000313" key="3">
    <source>
        <dbReference type="Proteomes" id="UP000094172"/>
    </source>
</evidence>
<proteinExistence type="predicted"/>
<keyword evidence="3" id="KW-1185">Reference proteome</keyword>
<dbReference type="STRING" id="1774970.AUC70_04580"/>
<dbReference type="AlphaFoldDB" id="A0A1E3VNC1"/>
<keyword evidence="1" id="KW-0812">Transmembrane</keyword>
<keyword evidence="1" id="KW-1133">Transmembrane helix</keyword>
<evidence type="ECO:0000313" key="2">
    <source>
        <dbReference type="EMBL" id="ODR95027.1"/>
    </source>
</evidence>
<name>A0A1E3VNC1_9HYPH</name>
<evidence type="ECO:0000256" key="1">
    <source>
        <dbReference type="SAM" id="Phobius"/>
    </source>
</evidence>
<gene>
    <name evidence="2" type="ORF">AUC70_04580</name>
</gene>
<keyword evidence="1" id="KW-0472">Membrane</keyword>